<evidence type="ECO:0000256" key="2">
    <source>
        <dbReference type="SAM" id="Phobius"/>
    </source>
</evidence>
<feature type="compositionally biased region" description="Gly residues" evidence="1">
    <location>
        <begin position="123"/>
        <end position="132"/>
    </location>
</feature>
<proteinExistence type="predicted"/>
<gene>
    <name evidence="3" type="ORF">ABJI51_21510</name>
</gene>
<keyword evidence="2" id="KW-0472">Membrane</keyword>
<feature type="compositionally biased region" description="Gly residues" evidence="1">
    <location>
        <begin position="89"/>
        <end position="99"/>
    </location>
</feature>
<keyword evidence="2" id="KW-0812">Transmembrane</keyword>
<feature type="transmembrane region" description="Helical" evidence="2">
    <location>
        <begin position="29"/>
        <end position="49"/>
    </location>
</feature>
<keyword evidence="4" id="KW-1185">Reference proteome</keyword>
<dbReference type="Proteomes" id="UP001440984">
    <property type="component" value="Unassembled WGS sequence"/>
</dbReference>
<dbReference type="RefSeq" id="WP_348952991.1">
    <property type="nucleotide sequence ID" value="NZ_JBDZYD010000007.1"/>
</dbReference>
<name>A0ABV0LJL5_9PSEU</name>
<evidence type="ECO:0000313" key="4">
    <source>
        <dbReference type="Proteomes" id="UP001440984"/>
    </source>
</evidence>
<protein>
    <recommendedName>
        <fullName evidence="5">Serine/threonine protein kinase</fullName>
    </recommendedName>
</protein>
<evidence type="ECO:0000313" key="3">
    <source>
        <dbReference type="EMBL" id="MEQ0561668.1"/>
    </source>
</evidence>
<feature type="region of interest" description="Disordered" evidence="1">
    <location>
        <begin position="72"/>
        <end position="174"/>
    </location>
</feature>
<evidence type="ECO:0000256" key="1">
    <source>
        <dbReference type="SAM" id="MobiDB-lite"/>
    </source>
</evidence>
<dbReference type="EMBL" id="JBDZYD010000007">
    <property type="protein sequence ID" value="MEQ0561668.1"/>
    <property type="molecule type" value="Genomic_DNA"/>
</dbReference>
<organism evidence="3 4">
    <name type="scientific">Amycolatopsis melonis</name>
    <dbReference type="NCBI Taxonomy" id="3156488"/>
    <lineage>
        <taxon>Bacteria</taxon>
        <taxon>Bacillati</taxon>
        <taxon>Actinomycetota</taxon>
        <taxon>Actinomycetes</taxon>
        <taxon>Pseudonocardiales</taxon>
        <taxon>Pseudonocardiaceae</taxon>
        <taxon>Amycolatopsis</taxon>
    </lineage>
</organism>
<reference evidence="3 4" key="1">
    <citation type="submission" date="2024-05" db="EMBL/GenBank/DDBJ databases">
        <authorList>
            <person name="Zhao H."/>
            <person name="Xu Y."/>
            <person name="Lin S."/>
            <person name="Spain J.C."/>
            <person name="Zhou N.-Y."/>
        </authorList>
    </citation>
    <scope>NUCLEOTIDE SEQUENCE [LARGE SCALE GENOMIC DNA]</scope>
    <source>
        <strain evidence="3 4">NEAU-NG30</strain>
    </source>
</reference>
<sequence>MNDEVSVAELLVREGWGERAEPGQSRWRVVAVMLAVVVGCGAAAVLVAFSSGKVRQDAAPVDQIQVIPFPQRTTGLGGAGQATDSPPDGGIGGGTGGDVVPGHTEHRGTVTEVPGSTRPTETGVGGDTGTGTGAATPTTTPTGGASGTSVTPTGTTTPPAGHSPAPTPPEQPRPSCVLLIICW</sequence>
<keyword evidence="2" id="KW-1133">Transmembrane helix</keyword>
<evidence type="ECO:0008006" key="5">
    <source>
        <dbReference type="Google" id="ProtNLM"/>
    </source>
</evidence>
<feature type="compositionally biased region" description="Low complexity" evidence="1">
    <location>
        <begin position="133"/>
        <end position="164"/>
    </location>
</feature>
<accession>A0ABV0LJL5</accession>
<comment type="caution">
    <text evidence="3">The sequence shown here is derived from an EMBL/GenBank/DDBJ whole genome shotgun (WGS) entry which is preliminary data.</text>
</comment>